<proteinExistence type="inferred from homology"/>
<dbReference type="SMART" id="SM00382">
    <property type="entry name" value="AAA"/>
    <property type="match status" value="1"/>
</dbReference>
<comment type="similarity">
    <text evidence="1">Belongs to the GSP E family.</text>
</comment>
<name>A0ABS4K1U0_9CLOT</name>
<dbReference type="Gene3D" id="3.30.300.160">
    <property type="entry name" value="Type II secretion system, protein E, N-terminal domain"/>
    <property type="match status" value="1"/>
</dbReference>
<accession>A0ABS4K1U0</accession>
<keyword evidence="3" id="KW-0067">ATP-binding</keyword>
<sequence>MEHVSLFMDLDNIIIDKNAVVYLTKDFCEKYMIFPYKVEGDILYLASIKPLNSHWIRELKFITKKNIEYSICDKSQIINLINYYYGKDSADRALQELQHENNNSEISGKLEKEETELLKGPVITLVDSIVYNAVVKGASDIHIEPFKTYVTIRYRIDGALEKFNTYPKVIYDSLTTRIKIMSKMDISKKHYPQDGKFSKVINDGEFDFRVSSLPTVNGEKFVIRVLHRSDNTLTLSSLGFKNNWCTVIEELLKNRQGLIIITGPTGSGKTTTLYSMLKHINTSCKNLVTVEDPVEYVLEGVNQVHVNNQSGLTFANTLKAILRQDPDIIMVGEIIDEATAETAIRAALTGHLVLTTLHTNDAASTVNRLIDMNIASYLISDSLLAVVAQRLARKVCKNCKESYNPNKSERILLGINEGTQLYKGKGCPKCNGTGYKGRVAVYEIMLVNERHKKIICSSHNSEDLKRYSINNGMIPLKECFRQLVINGDTTLEEYLCNLQEFNLSQVMEVSYAI</sequence>
<evidence type="ECO:0000256" key="1">
    <source>
        <dbReference type="ARBA" id="ARBA00006611"/>
    </source>
</evidence>
<evidence type="ECO:0000313" key="6">
    <source>
        <dbReference type="Proteomes" id="UP001519308"/>
    </source>
</evidence>
<dbReference type="SUPFAM" id="SSF160246">
    <property type="entry name" value="EspE N-terminal domain-like"/>
    <property type="match status" value="1"/>
</dbReference>
<dbReference type="Pfam" id="PF00437">
    <property type="entry name" value="T2SSE"/>
    <property type="match status" value="1"/>
</dbReference>
<dbReference type="InterPro" id="IPR001482">
    <property type="entry name" value="T2SS/T4SS_dom"/>
</dbReference>
<dbReference type="InterPro" id="IPR037257">
    <property type="entry name" value="T2SS_E_N_sf"/>
</dbReference>
<dbReference type="Pfam" id="PF05157">
    <property type="entry name" value="MshEN"/>
    <property type="match status" value="1"/>
</dbReference>
<comment type="caution">
    <text evidence="5">The sequence shown here is derived from an EMBL/GenBank/DDBJ whole genome shotgun (WGS) entry which is preliminary data.</text>
</comment>
<evidence type="ECO:0000256" key="3">
    <source>
        <dbReference type="ARBA" id="ARBA00022840"/>
    </source>
</evidence>
<dbReference type="EMBL" id="JAGGLL010000010">
    <property type="protein sequence ID" value="MBP2021746.1"/>
    <property type="molecule type" value="Genomic_DNA"/>
</dbReference>
<reference evidence="5 6" key="1">
    <citation type="submission" date="2021-03" db="EMBL/GenBank/DDBJ databases">
        <title>Genomic Encyclopedia of Type Strains, Phase IV (KMG-IV): sequencing the most valuable type-strain genomes for metagenomic binning, comparative biology and taxonomic classification.</title>
        <authorList>
            <person name="Goeker M."/>
        </authorList>
    </citation>
    <scope>NUCLEOTIDE SEQUENCE [LARGE SCALE GENOMIC DNA]</scope>
    <source>
        <strain evidence="5 6">DSM 28650</strain>
    </source>
</reference>
<dbReference type="InterPro" id="IPR007831">
    <property type="entry name" value="T2SS_GspE_N"/>
</dbReference>
<dbReference type="PANTHER" id="PTHR30258:SF1">
    <property type="entry name" value="PROTEIN TRANSPORT PROTEIN HOFB HOMOLOG"/>
    <property type="match status" value="1"/>
</dbReference>
<dbReference type="InterPro" id="IPR027417">
    <property type="entry name" value="P-loop_NTPase"/>
</dbReference>
<evidence type="ECO:0000256" key="2">
    <source>
        <dbReference type="ARBA" id="ARBA00022741"/>
    </source>
</evidence>
<keyword evidence="2" id="KW-0547">Nucleotide-binding</keyword>
<dbReference type="Gene3D" id="3.40.50.300">
    <property type="entry name" value="P-loop containing nucleotide triphosphate hydrolases"/>
    <property type="match status" value="1"/>
</dbReference>
<dbReference type="InterPro" id="IPR003593">
    <property type="entry name" value="AAA+_ATPase"/>
</dbReference>
<dbReference type="Proteomes" id="UP001519308">
    <property type="component" value="Unassembled WGS sequence"/>
</dbReference>
<feature type="domain" description="AAA+ ATPase" evidence="4">
    <location>
        <begin position="255"/>
        <end position="390"/>
    </location>
</feature>
<dbReference type="PANTHER" id="PTHR30258">
    <property type="entry name" value="TYPE II SECRETION SYSTEM PROTEIN GSPE-RELATED"/>
    <property type="match status" value="1"/>
</dbReference>
<evidence type="ECO:0000313" key="5">
    <source>
        <dbReference type="EMBL" id="MBP2021746.1"/>
    </source>
</evidence>
<organism evidence="5 6">
    <name type="scientific">Clostridium punense</name>
    <dbReference type="NCBI Taxonomy" id="1054297"/>
    <lineage>
        <taxon>Bacteria</taxon>
        <taxon>Bacillati</taxon>
        <taxon>Bacillota</taxon>
        <taxon>Clostridia</taxon>
        <taxon>Eubacteriales</taxon>
        <taxon>Clostridiaceae</taxon>
        <taxon>Clostridium</taxon>
    </lineage>
</organism>
<gene>
    <name evidence="5" type="ORF">J2Z44_001542</name>
</gene>
<dbReference type="RefSeq" id="WP_021284440.1">
    <property type="nucleotide sequence ID" value="NZ_JAGGLL010000010.1"/>
</dbReference>
<dbReference type="Gene3D" id="3.30.450.90">
    <property type="match status" value="1"/>
</dbReference>
<protein>
    <submittedName>
        <fullName evidence="5">Type IV pilus assembly protein PilB</fullName>
    </submittedName>
</protein>
<keyword evidence="6" id="KW-1185">Reference proteome</keyword>
<dbReference type="SUPFAM" id="SSF52540">
    <property type="entry name" value="P-loop containing nucleoside triphosphate hydrolases"/>
    <property type="match status" value="1"/>
</dbReference>
<evidence type="ECO:0000259" key="4">
    <source>
        <dbReference type="SMART" id="SM00382"/>
    </source>
</evidence>
<dbReference type="CDD" id="cd01129">
    <property type="entry name" value="PulE-GspE-like"/>
    <property type="match status" value="1"/>
</dbReference>